<dbReference type="InterPro" id="IPR013783">
    <property type="entry name" value="Ig-like_fold"/>
</dbReference>
<evidence type="ECO:0000256" key="2">
    <source>
        <dbReference type="ARBA" id="ARBA00022645"/>
    </source>
</evidence>
<reference evidence="20 21" key="1">
    <citation type="submission" date="2022-01" db="EMBL/GenBank/DDBJ databases">
        <title>Alkalihalobacillus sp. EGI L200015, a novel bacterium isolated from a salt lake sediment.</title>
        <authorList>
            <person name="Gao L."/>
            <person name="Fang B.-Z."/>
            <person name="Li W.-J."/>
        </authorList>
    </citation>
    <scope>NUCLEOTIDE SEQUENCE [LARGE SCALE GENOMIC DNA]</scope>
    <source>
        <strain evidence="20 21">KCTC 12718</strain>
    </source>
</reference>
<dbReference type="EMBL" id="JAKIJS010000001">
    <property type="protein sequence ID" value="MCF6138245.1"/>
    <property type="molecule type" value="Genomic_DNA"/>
</dbReference>
<accession>A0ABS9H343</accession>
<dbReference type="RefSeq" id="WP_236334508.1">
    <property type="nucleotide sequence ID" value="NZ_JAKIJS010000001.1"/>
</dbReference>
<dbReference type="PANTHER" id="PTHR32282:SF32">
    <property type="entry name" value="PENICILLIN-BINDING PROTEIN 2A"/>
    <property type="match status" value="1"/>
</dbReference>
<evidence type="ECO:0000256" key="11">
    <source>
        <dbReference type="ARBA" id="ARBA00023136"/>
    </source>
</evidence>
<evidence type="ECO:0000313" key="21">
    <source>
        <dbReference type="Proteomes" id="UP001649381"/>
    </source>
</evidence>
<keyword evidence="10 17" id="KW-1133">Transmembrane helix</keyword>
<evidence type="ECO:0000256" key="6">
    <source>
        <dbReference type="ARBA" id="ARBA00022692"/>
    </source>
</evidence>
<keyword evidence="4" id="KW-0328">Glycosyltransferase</keyword>
<dbReference type="SUPFAM" id="SSF56601">
    <property type="entry name" value="beta-lactamase/transpeptidase-like"/>
    <property type="match status" value="1"/>
</dbReference>
<evidence type="ECO:0000256" key="13">
    <source>
        <dbReference type="ARBA" id="ARBA00023316"/>
    </source>
</evidence>
<evidence type="ECO:0000313" key="20">
    <source>
        <dbReference type="EMBL" id="MCF6138245.1"/>
    </source>
</evidence>
<dbReference type="InterPro" id="IPR050396">
    <property type="entry name" value="Glycosyltr_51/Transpeptidase"/>
</dbReference>
<evidence type="ECO:0000256" key="12">
    <source>
        <dbReference type="ARBA" id="ARBA00023268"/>
    </source>
</evidence>
<dbReference type="Pfam" id="PF00912">
    <property type="entry name" value="Transgly"/>
    <property type="match status" value="1"/>
</dbReference>
<evidence type="ECO:0000256" key="1">
    <source>
        <dbReference type="ARBA" id="ARBA00022475"/>
    </source>
</evidence>
<feature type="domain" description="Glycosyl transferase family 51" evidence="19">
    <location>
        <begin position="93"/>
        <end position="280"/>
    </location>
</feature>
<keyword evidence="1" id="KW-1003">Cell membrane</keyword>
<dbReference type="Proteomes" id="UP001649381">
    <property type="component" value="Unassembled WGS sequence"/>
</dbReference>
<proteinExistence type="predicted"/>
<keyword evidence="9" id="KW-0573">Peptidoglycan synthesis</keyword>
<evidence type="ECO:0000259" key="19">
    <source>
        <dbReference type="Pfam" id="PF00912"/>
    </source>
</evidence>
<keyword evidence="5" id="KW-0808">Transferase</keyword>
<dbReference type="SUPFAM" id="SSF49265">
    <property type="entry name" value="Fibronectin type III"/>
    <property type="match status" value="1"/>
</dbReference>
<evidence type="ECO:0000256" key="4">
    <source>
        <dbReference type="ARBA" id="ARBA00022676"/>
    </source>
</evidence>
<evidence type="ECO:0000256" key="17">
    <source>
        <dbReference type="SAM" id="Phobius"/>
    </source>
</evidence>
<dbReference type="InterPro" id="IPR001460">
    <property type="entry name" value="PCN-bd_Tpept"/>
</dbReference>
<evidence type="ECO:0000256" key="8">
    <source>
        <dbReference type="ARBA" id="ARBA00022960"/>
    </source>
</evidence>
<dbReference type="InterPro" id="IPR001264">
    <property type="entry name" value="Glyco_trans_51"/>
</dbReference>
<feature type="compositionally biased region" description="Basic and acidic residues" evidence="16">
    <location>
        <begin position="897"/>
        <end position="929"/>
    </location>
</feature>
<dbReference type="PANTHER" id="PTHR32282">
    <property type="entry name" value="BINDING PROTEIN TRANSPEPTIDASE, PUTATIVE-RELATED"/>
    <property type="match status" value="1"/>
</dbReference>
<comment type="caution">
    <text evidence="20">The sequence shown here is derived from an EMBL/GenBank/DDBJ whole genome shotgun (WGS) entry which is preliminary data.</text>
</comment>
<feature type="transmembrane region" description="Helical" evidence="17">
    <location>
        <begin position="33"/>
        <end position="61"/>
    </location>
</feature>
<keyword evidence="12" id="KW-0511">Multifunctional enzyme</keyword>
<sequence length="958" mass="105013">MNHLTSFIEKLKHFMKVLDDKNIFKFSRITGKVVWNLFLILLVITVAGGFFATGVGAGYFASLVKDEPIRTYDNMKNDIYNYSETSKIYFEDGTLLGNLRSDVIRQEVKIKDISPHLVDAVVATEDQYFHEHDGIVPKAIARAIFQEVTGAAVQTGGSTLTQQLVKNQILTREVSFDRKAKEMLLALRLERYFEKDEILEAYLNIVPFGRNASGRNVAGIQAAAQGIFGVDAKELSLPQAAFIAGLPQSPFGYTPFTNDGKVKENLNAGLTRMKTVLSRMHTGGYITKEQYEKALATDITKEFAKDSPSPFEQYPHLTMEIERRAINVMKKQLAEQDGKKYSELTSTERVSYKKAAELELRKKGYKIHTTINKPVYDAMQAAKNKVPYGRDIINPDTGEKEIEDVGAVLLDNKTGAIISFVGGRDYYQENLNHATQSIRPNGSTMKPLLVYAPAMEQGIIQPGSIIPDTKFSYSGTGSGKAWTPSNYSKSYHGLVTARKALQWSYNIPAARTYVKMDPLKATENLYKMGFTSLKENERYHRALALGGMEDGVSVEEATNAYATFGNSGEFVDGFMISKIESKDGSDLYSHKPKKTKVFSPQTAYLTIDMMRTVVKSGTAGGLSSMLDYPGEDWAGKTGTTQSVEDAWFIATNPKLTMGLRLGYDTPTQIDESHGGHGRRSQRVWAALMNAAYKADPDLRSGSTRHKRPGGIVTASFCGISGKLPSPLCKEAGLVKTDLFNVKYLPKTQDDSLQQVKYVVNSQGKKFKALASTPGSFTSDGVMIKEEYFKDIDLKDVIKDDWDNIIGEDELADNGKAPSAVGIKKSGSSLTWGASGENDVIGYRVYRTPNGSDSYSKVGEVKGGDATSFKISGGNFTYIVRAVDISGKESKNSNAVKVGEDPKPEPPPEKPEDPKKPKDPPPPGDGDKPKPPKPPVDPPPSGEDDGDGEGDSGDNNGNG</sequence>
<feature type="region of interest" description="Disordered" evidence="16">
    <location>
        <begin position="890"/>
        <end position="958"/>
    </location>
</feature>
<evidence type="ECO:0000256" key="15">
    <source>
        <dbReference type="ARBA" id="ARBA00049902"/>
    </source>
</evidence>
<gene>
    <name evidence="20" type="ORF">L2716_10960</name>
</gene>
<protein>
    <submittedName>
        <fullName evidence="20">Penicillin-binding protein</fullName>
    </submittedName>
</protein>
<dbReference type="SUPFAM" id="SSF53955">
    <property type="entry name" value="Lysozyme-like"/>
    <property type="match status" value="1"/>
</dbReference>
<dbReference type="InterPro" id="IPR012338">
    <property type="entry name" value="Beta-lactam/transpept-like"/>
</dbReference>
<keyword evidence="3" id="KW-0645">Protease</keyword>
<evidence type="ECO:0000259" key="18">
    <source>
        <dbReference type="Pfam" id="PF00905"/>
    </source>
</evidence>
<feature type="compositionally biased region" description="Pro residues" evidence="16">
    <location>
        <begin position="931"/>
        <end position="940"/>
    </location>
</feature>
<evidence type="ECO:0000256" key="9">
    <source>
        <dbReference type="ARBA" id="ARBA00022984"/>
    </source>
</evidence>
<comment type="catalytic activity">
    <reaction evidence="14">
        <text>Preferential cleavage: (Ac)2-L-Lys-D-Ala-|-D-Ala. Also transpeptidation of peptidyl-alanyl moieties that are N-acyl substituents of D-alanine.</text>
        <dbReference type="EC" id="3.4.16.4"/>
    </reaction>
</comment>
<comment type="catalytic activity">
    <reaction evidence="15">
        <text>[GlcNAc-(1-&gt;4)-Mur2Ac(oyl-L-Ala-gamma-D-Glu-L-Lys-D-Ala-D-Ala)](n)-di-trans,octa-cis-undecaprenyl diphosphate + beta-D-GlcNAc-(1-&gt;4)-Mur2Ac(oyl-L-Ala-gamma-D-Glu-L-Lys-D-Ala-D-Ala)-di-trans,octa-cis-undecaprenyl diphosphate = [GlcNAc-(1-&gt;4)-Mur2Ac(oyl-L-Ala-gamma-D-Glu-L-Lys-D-Ala-D-Ala)](n+1)-di-trans,octa-cis-undecaprenyl diphosphate + di-trans,octa-cis-undecaprenyl diphosphate + H(+)</text>
        <dbReference type="Rhea" id="RHEA:23708"/>
        <dbReference type="Rhea" id="RHEA-COMP:9602"/>
        <dbReference type="Rhea" id="RHEA-COMP:9603"/>
        <dbReference type="ChEBI" id="CHEBI:15378"/>
        <dbReference type="ChEBI" id="CHEBI:58405"/>
        <dbReference type="ChEBI" id="CHEBI:60033"/>
        <dbReference type="ChEBI" id="CHEBI:78435"/>
        <dbReference type="EC" id="2.4.99.28"/>
    </reaction>
</comment>
<dbReference type="Gene3D" id="1.10.3810.10">
    <property type="entry name" value="Biosynthetic peptidoglycan transglycosylase-like"/>
    <property type="match status" value="1"/>
</dbReference>
<dbReference type="InterPro" id="IPR036116">
    <property type="entry name" value="FN3_sf"/>
</dbReference>
<organism evidence="20 21">
    <name type="scientific">Pseudalkalibacillus berkeleyi</name>
    <dbReference type="NCBI Taxonomy" id="1069813"/>
    <lineage>
        <taxon>Bacteria</taxon>
        <taxon>Bacillati</taxon>
        <taxon>Bacillota</taxon>
        <taxon>Bacilli</taxon>
        <taxon>Bacillales</taxon>
        <taxon>Fictibacillaceae</taxon>
        <taxon>Pseudalkalibacillus</taxon>
    </lineage>
</organism>
<feature type="domain" description="Penicillin-binding protein transpeptidase" evidence="18">
    <location>
        <begin position="406"/>
        <end position="654"/>
    </location>
</feature>
<keyword evidence="13" id="KW-0961">Cell wall biogenesis/degradation</keyword>
<dbReference type="InterPro" id="IPR036950">
    <property type="entry name" value="PBP_transglycosylase"/>
</dbReference>
<evidence type="ECO:0000256" key="5">
    <source>
        <dbReference type="ARBA" id="ARBA00022679"/>
    </source>
</evidence>
<keyword evidence="7" id="KW-0378">Hydrolase</keyword>
<keyword evidence="11 17" id="KW-0472">Membrane</keyword>
<evidence type="ECO:0000256" key="14">
    <source>
        <dbReference type="ARBA" id="ARBA00034000"/>
    </source>
</evidence>
<dbReference type="InterPro" id="IPR023346">
    <property type="entry name" value="Lysozyme-like_dom_sf"/>
</dbReference>
<name>A0ABS9H343_9BACL</name>
<evidence type="ECO:0000256" key="7">
    <source>
        <dbReference type="ARBA" id="ARBA00022801"/>
    </source>
</evidence>
<keyword evidence="8" id="KW-0133">Cell shape</keyword>
<dbReference type="Gene3D" id="3.90.1310.40">
    <property type="match status" value="1"/>
</dbReference>
<evidence type="ECO:0000256" key="16">
    <source>
        <dbReference type="SAM" id="MobiDB-lite"/>
    </source>
</evidence>
<dbReference type="Gene3D" id="3.40.710.10">
    <property type="entry name" value="DD-peptidase/beta-lactamase superfamily"/>
    <property type="match status" value="1"/>
</dbReference>
<keyword evidence="6 17" id="KW-0812">Transmembrane</keyword>
<dbReference type="Gene3D" id="2.60.40.10">
    <property type="entry name" value="Immunoglobulins"/>
    <property type="match status" value="1"/>
</dbReference>
<feature type="compositionally biased region" description="Acidic residues" evidence="16">
    <location>
        <begin position="941"/>
        <end position="951"/>
    </location>
</feature>
<evidence type="ECO:0000256" key="10">
    <source>
        <dbReference type="ARBA" id="ARBA00022989"/>
    </source>
</evidence>
<keyword evidence="21" id="KW-1185">Reference proteome</keyword>
<keyword evidence="2" id="KW-0121">Carboxypeptidase</keyword>
<dbReference type="Pfam" id="PF00905">
    <property type="entry name" value="Transpeptidase"/>
    <property type="match status" value="1"/>
</dbReference>
<evidence type="ECO:0000256" key="3">
    <source>
        <dbReference type="ARBA" id="ARBA00022670"/>
    </source>
</evidence>